<dbReference type="EnsemblBacteria" id="CAL42444">
    <property type="protein sequence ID" value="CAL42444"/>
    <property type="gene ID" value="FP0331"/>
</dbReference>
<dbReference type="InterPro" id="IPR005901">
    <property type="entry name" value="GLPGLI"/>
</dbReference>
<accession>A6GWH1</accession>
<protein>
    <recommendedName>
        <fullName evidence="3">GLPGLI family protein</fullName>
    </recommendedName>
</protein>
<dbReference type="eggNOG" id="ENOG502Z8ZW">
    <property type="taxonomic scope" value="Bacteria"/>
</dbReference>
<dbReference type="AlphaFoldDB" id="A6GWH1"/>
<dbReference type="NCBIfam" id="TIGR01200">
    <property type="entry name" value="GLPGLI"/>
    <property type="match status" value="1"/>
</dbReference>
<dbReference type="GeneID" id="66551465"/>
<evidence type="ECO:0000313" key="2">
    <source>
        <dbReference type="Proteomes" id="UP000006394"/>
    </source>
</evidence>
<dbReference type="Proteomes" id="UP000006394">
    <property type="component" value="Chromosome"/>
</dbReference>
<gene>
    <name evidence="1" type="ordered locus">FP0331</name>
</gene>
<dbReference type="HOGENOM" id="CLU_085659_0_1_10"/>
<dbReference type="RefSeq" id="WP_011962502.1">
    <property type="nucleotide sequence ID" value="NC_009613.3"/>
</dbReference>
<reference evidence="1 2" key="1">
    <citation type="journal article" date="2007" name="Nat. Biotechnol.">
        <title>Complete genome sequence of the fish pathogen Flavobacterium psychrophilum.</title>
        <authorList>
            <person name="Duchaud E."/>
            <person name="Boussaha M."/>
            <person name="Loux V."/>
            <person name="Bernardet J.F."/>
            <person name="Michel C."/>
            <person name="Kerouault B."/>
            <person name="Mondot S."/>
            <person name="Nicolas P."/>
            <person name="Bossy R."/>
            <person name="Caron C."/>
            <person name="Bessieres P."/>
            <person name="Gibrat J.F."/>
            <person name="Claverol S."/>
            <person name="Dumetz F."/>
            <person name="Le Henaff M."/>
            <person name="Benmansour A."/>
        </authorList>
    </citation>
    <scope>NUCLEOTIDE SEQUENCE [LARGE SCALE GENOMIC DNA]</scope>
    <source>
        <strain evidence="2">ATCC 49511 / DSM 21280 / CIP 103535 / JIP02/86</strain>
    </source>
</reference>
<keyword evidence="2" id="KW-1185">Reference proteome</keyword>
<proteinExistence type="predicted"/>
<name>A6GWH1_FLAPJ</name>
<evidence type="ECO:0000313" key="1">
    <source>
        <dbReference type="EMBL" id="CAL42444.1"/>
    </source>
</evidence>
<dbReference type="KEGG" id="fps:FP0331"/>
<dbReference type="STRING" id="402612.FP0331"/>
<dbReference type="OrthoDB" id="1429333at2"/>
<evidence type="ECO:0008006" key="3">
    <source>
        <dbReference type="Google" id="ProtNLM"/>
    </source>
</evidence>
<dbReference type="Pfam" id="PF09697">
    <property type="entry name" value="Porph_ging"/>
    <property type="match status" value="1"/>
</dbReference>
<dbReference type="EMBL" id="AM398681">
    <property type="protein sequence ID" value="CAL42444.1"/>
    <property type="molecule type" value="Genomic_DNA"/>
</dbReference>
<dbReference type="PATRIC" id="fig|402612.5.peg.342"/>
<organism evidence="1 2">
    <name type="scientific">Flavobacterium psychrophilum (strain ATCC 49511 / DSM 21280 / CIP 103535 / JIP02/86)</name>
    <dbReference type="NCBI Taxonomy" id="402612"/>
    <lineage>
        <taxon>Bacteria</taxon>
        <taxon>Pseudomonadati</taxon>
        <taxon>Bacteroidota</taxon>
        <taxon>Flavobacteriia</taxon>
        <taxon>Flavobacteriales</taxon>
        <taxon>Flavobacteriaceae</taxon>
        <taxon>Flavobacterium</taxon>
    </lineage>
</organism>
<sequence length="248" mass="28379">MKKYLLILSIVITNLCDGQIKYTSVLYGKITNKEVVKDTDKEMADWLTKIRNAADKIEYTLNYNQNEAYFFANSSLTENDINFNLSAILGEGKLKYYQNNNSKEFREFRDSKRTGKVIVNNEQICKWTLTNETKIIGEHKCFKATTPLYEEGKINEGVTIIAWYTPEIPGSFGPNGYGGLPGLIIELQGFKAMFFVKQINLALNKEPEIDKLLSPKAISKETYMMMVMGTFSKEQLKGIKEVEEKQNK</sequence>